<dbReference type="Proteomes" id="UP000309215">
    <property type="component" value="Unassembled WGS sequence"/>
</dbReference>
<keyword evidence="4" id="KW-1185">Reference proteome</keyword>
<evidence type="ECO:0000256" key="2">
    <source>
        <dbReference type="SAM" id="Phobius"/>
    </source>
</evidence>
<gene>
    <name evidence="3" type="ORF">E8A74_49795</name>
</gene>
<feature type="transmembrane region" description="Helical" evidence="2">
    <location>
        <begin position="22"/>
        <end position="42"/>
    </location>
</feature>
<accession>A0A4U1IHL9</accession>
<reference evidence="3 4" key="1">
    <citation type="submission" date="2019-04" db="EMBL/GenBank/DDBJ databases">
        <authorList>
            <person name="Li Y."/>
            <person name="Wang J."/>
        </authorList>
    </citation>
    <scope>NUCLEOTIDE SEQUENCE [LARGE SCALE GENOMIC DNA]</scope>
    <source>
        <strain evidence="3 4">DSM 14668</strain>
    </source>
</reference>
<organism evidence="3 4">
    <name type="scientific">Polyangium fumosum</name>
    <dbReference type="NCBI Taxonomy" id="889272"/>
    <lineage>
        <taxon>Bacteria</taxon>
        <taxon>Pseudomonadati</taxon>
        <taxon>Myxococcota</taxon>
        <taxon>Polyangia</taxon>
        <taxon>Polyangiales</taxon>
        <taxon>Polyangiaceae</taxon>
        <taxon>Polyangium</taxon>
    </lineage>
</organism>
<dbReference type="AlphaFoldDB" id="A0A4U1IHL9"/>
<dbReference type="RefSeq" id="WP_136936257.1">
    <property type="nucleotide sequence ID" value="NZ_SSMQ01000126.1"/>
</dbReference>
<feature type="region of interest" description="Disordered" evidence="1">
    <location>
        <begin position="51"/>
        <end position="90"/>
    </location>
</feature>
<evidence type="ECO:0000313" key="4">
    <source>
        <dbReference type="Proteomes" id="UP000309215"/>
    </source>
</evidence>
<proteinExistence type="predicted"/>
<sequence length="255" mass="26734">MTIVGLPPGRTPDSAAPLPRPVVLGIAGAAGIVAVIVLAIMLRSSPFPDLDEARDDTSASKDPGAAAEAPSDDEDAPRAQASAGNSRELRARLAKEVRAAKVKDATATLESLVAADPRSPEDADVRSDILELASKAAFAGGAEVDKVFDLISTKMGTRGPDVLYALATSKGGSKAADRAVELMKQEAVRSRATPATRIAFDLWAAKSCPDKAALLDRAREEGDSRALSWVMVMGRTCKMSKDPKVQETLDALKSR</sequence>
<keyword evidence="2" id="KW-1133">Transmembrane helix</keyword>
<comment type="caution">
    <text evidence="3">The sequence shown here is derived from an EMBL/GenBank/DDBJ whole genome shotgun (WGS) entry which is preliminary data.</text>
</comment>
<protein>
    <submittedName>
        <fullName evidence="3">Uncharacterized protein</fullName>
    </submittedName>
</protein>
<evidence type="ECO:0000256" key="1">
    <source>
        <dbReference type="SAM" id="MobiDB-lite"/>
    </source>
</evidence>
<keyword evidence="2" id="KW-0812">Transmembrane</keyword>
<evidence type="ECO:0000313" key="3">
    <source>
        <dbReference type="EMBL" id="TKC93314.1"/>
    </source>
</evidence>
<dbReference type="OrthoDB" id="5515056at2"/>
<keyword evidence="2" id="KW-0472">Membrane</keyword>
<name>A0A4U1IHL9_9BACT</name>
<dbReference type="EMBL" id="SSMQ01000126">
    <property type="protein sequence ID" value="TKC93314.1"/>
    <property type="molecule type" value="Genomic_DNA"/>
</dbReference>